<gene>
    <name evidence="1" type="ORF">METZ01_LOCUS399318</name>
</gene>
<evidence type="ECO:0000313" key="1">
    <source>
        <dbReference type="EMBL" id="SVD46464.1"/>
    </source>
</evidence>
<name>A0A382VJ28_9ZZZZ</name>
<dbReference type="InterPro" id="IPR051157">
    <property type="entry name" value="PDH/Transketolase"/>
</dbReference>
<feature type="non-terminal residue" evidence="1">
    <location>
        <position position="1"/>
    </location>
</feature>
<dbReference type="EMBL" id="UINC01152335">
    <property type="protein sequence ID" value="SVD46464.1"/>
    <property type="molecule type" value="Genomic_DNA"/>
</dbReference>
<dbReference type="PANTHER" id="PTHR43825:SF4">
    <property type="entry name" value="PYRUVATE DEHYDROGENASE E1 COMPONENT"/>
    <property type="match status" value="1"/>
</dbReference>
<accession>A0A382VJ28</accession>
<dbReference type="PANTHER" id="PTHR43825">
    <property type="entry name" value="PYRUVATE DEHYDROGENASE E1 COMPONENT"/>
    <property type="match status" value="1"/>
</dbReference>
<protein>
    <recommendedName>
        <fullName evidence="2">Pyruvate dehydrogenase</fullName>
    </recommendedName>
</protein>
<sequence>EVHRKVLGLAIDSAININQIRASVHSRVLWLATAIVNHANNVRPNSDGTKVGGHQSSSASSVAILSALFFETMKSDDRIAIKPHASPVFHAIQYLLGELDESYLERFRAYRGLQAYPSRTKDPEIVDFSTGSVGLAGPAALFGALTRDYLETHSLEPTSGRFFAHLGDAEMDEGSMWEAVIEPALNGIDRCTWVVDVNRQSLDRVVPGIRVRQFMDMLTANDWTVFTAKYGDRLTELMHRPGGEALRRRIDDMSNEEYQGLLVSDHGKLKGRLLNGAGKGRSDL</sequence>
<organism evidence="1">
    <name type="scientific">marine metagenome</name>
    <dbReference type="NCBI Taxonomy" id="408172"/>
    <lineage>
        <taxon>unclassified sequences</taxon>
        <taxon>metagenomes</taxon>
        <taxon>ecological metagenomes</taxon>
    </lineage>
</organism>
<dbReference type="InterPro" id="IPR029061">
    <property type="entry name" value="THDP-binding"/>
</dbReference>
<dbReference type="AlphaFoldDB" id="A0A382VJ28"/>
<evidence type="ECO:0008006" key="2">
    <source>
        <dbReference type="Google" id="ProtNLM"/>
    </source>
</evidence>
<proteinExistence type="predicted"/>
<reference evidence="1" key="1">
    <citation type="submission" date="2018-05" db="EMBL/GenBank/DDBJ databases">
        <authorList>
            <person name="Lanie J.A."/>
            <person name="Ng W.-L."/>
            <person name="Kazmierczak K.M."/>
            <person name="Andrzejewski T.M."/>
            <person name="Davidsen T.M."/>
            <person name="Wayne K.J."/>
            <person name="Tettelin H."/>
            <person name="Glass J.I."/>
            <person name="Rusch D."/>
            <person name="Podicherti R."/>
            <person name="Tsui H.-C.T."/>
            <person name="Winkler M.E."/>
        </authorList>
    </citation>
    <scope>NUCLEOTIDE SEQUENCE</scope>
</reference>
<feature type="non-terminal residue" evidence="1">
    <location>
        <position position="284"/>
    </location>
</feature>
<dbReference type="Gene3D" id="3.40.50.970">
    <property type="match status" value="1"/>
</dbReference>
<dbReference type="SUPFAM" id="SSF52518">
    <property type="entry name" value="Thiamin diphosphate-binding fold (THDP-binding)"/>
    <property type="match status" value="1"/>
</dbReference>